<keyword evidence="1 2" id="KW-0732">Signal</keyword>
<gene>
    <name evidence="3" type="ORF">JQ619_13060</name>
</gene>
<dbReference type="SUPFAM" id="SSF109998">
    <property type="entry name" value="Triger factor/SurA peptide-binding domain-like"/>
    <property type="match status" value="1"/>
</dbReference>
<dbReference type="RefSeq" id="WP_012043909.1">
    <property type="nucleotide sequence ID" value="NZ_JABFDP010000014.1"/>
</dbReference>
<dbReference type="Gene3D" id="1.10.4030.10">
    <property type="entry name" value="Porin chaperone SurA, peptide-binding domain"/>
    <property type="match status" value="1"/>
</dbReference>
<protein>
    <submittedName>
        <fullName evidence="3">SurA N-terminal domain-containing protein</fullName>
    </submittedName>
</protein>
<feature type="chain" id="PRO_5045757163" evidence="2">
    <location>
        <begin position="32"/>
        <end position="312"/>
    </location>
</feature>
<sequence>MTIAFSSRLRALAICSLAVLASGAGLIPAQAQSIVVMVNGDPITDYDIEQRMKLNFLSTRKQQSRQEVINELIDDKVKIKEGKKFGVEPTASDVDQSFAGMGSRMRLNAEQLTKSLESQGVRPETLKARIKAEIVWTSLVRGRYKERLLVSDKDVAAAVAAAGGDSDQQGQAFEYKMQPIVLIVSNSSNQAVMEARHKEAEALRARVQTCADANNVFKTTANAVIKEIVVKTSADIPPNLRKLLDDTPIGHLTPPEATKQGIQMVALCARTPTTVDTPKKRQIREEMYTKKYEATSKAYLQEVRKAAMIEYR</sequence>
<feature type="signal peptide" evidence="2">
    <location>
        <begin position="1"/>
        <end position="31"/>
    </location>
</feature>
<dbReference type="Pfam" id="PF13624">
    <property type="entry name" value="SurA_N_3"/>
    <property type="match status" value="1"/>
</dbReference>
<dbReference type="EMBL" id="JAFCLK010000011">
    <property type="protein sequence ID" value="MBR1136700.1"/>
    <property type="molecule type" value="Genomic_DNA"/>
</dbReference>
<comment type="caution">
    <text evidence="3">The sequence shown here is derived from an EMBL/GenBank/DDBJ whole genome shotgun (WGS) entry which is preliminary data.</text>
</comment>
<dbReference type="InterPro" id="IPR027304">
    <property type="entry name" value="Trigger_fact/SurA_dom_sf"/>
</dbReference>
<proteinExistence type="predicted"/>
<dbReference type="PANTHER" id="PTHR47637">
    <property type="entry name" value="CHAPERONE SURA"/>
    <property type="match status" value="1"/>
</dbReference>
<reference evidence="4" key="1">
    <citation type="journal article" date="2021" name="ISME J.">
        <title>Evolutionary origin and ecological implication of a unique nif island in free-living Bradyrhizobium lineages.</title>
        <authorList>
            <person name="Tao J."/>
        </authorList>
    </citation>
    <scope>NUCLEOTIDE SEQUENCE [LARGE SCALE GENOMIC DNA]</scope>
    <source>
        <strain evidence="4">SZCCT0094</strain>
    </source>
</reference>
<organism evidence="3 4">
    <name type="scientific">Bradyrhizobium denitrificans</name>
    <dbReference type="NCBI Taxonomy" id="2734912"/>
    <lineage>
        <taxon>Bacteria</taxon>
        <taxon>Pseudomonadati</taxon>
        <taxon>Pseudomonadota</taxon>
        <taxon>Alphaproteobacteria</taxon>
        <taxon>Hyphomicrobiales</taxon>
        <taxon>Nitrobacteraceae</taxon>
        <taxon>Bradyrhizobium</taxon>
    </lineage>
</organism>
<evidence type="ECO:0000256" key="2">
    <source>
        <dbReference type="SAM" id="SignalP"/>
    </source>
</evidence>
<dbReference type="PANTHER" id="PTHR47637:SF1">
    <property type="entry name" value="CHAPERONE SURA"/>
    <property type="match status" value="1"/>
</dbReference>
<evidence type="ECO:0000313" key="3">
    <source>
        <dbReference type="EMBL" id="MBR1136700.1"/>
    </source>
</evidence>
<name>A0ABS5G5V4_9BRAD</name>
<evidence type="ECO:0000256" key="1">
    <source>
        <dbReference type="ARBA" id="ARBA00022729"/>
    </source>
</evidence>
<evidence type="ECO:0000313" key="4">
    <source>
        <dbReference type="Proteomes" id="UP001314635"/>
    </source>
</evidence>
<dbReference type="Proteomes" id="UP001314635">
    <property type="component" value="Unassembled WGS sequence"/>
</dbReference>
<keyword evidence="4" id="KW-1185">Reference proteome</keyword>
<accession>A0ABS5G5V4</accession>
<dbReference type="InterPro" id="IPR050280">
    <property type="entry name" value="OMP_Chaperone_SurA"/>
</dbReference>